<proteinExistence type="inferred from homology"/>
<dbReference type="PANTHER" id="PTHR11418">
    <property type="entry name" value="GLUCAGON"/>
    <property type="match status" value="1"/>
</dbReference>
<evidence type="ECO:0000256" key="1">
    <source>
        <dbReference type="ARBA" id="ARBA00004613"/>
    </source>
</evidence>
<name>A0A8C4X1J3_EPTBU</name>
<feature type="region of interest" description="Disordered" evidence="4">
    <location>
        <begin position="1"/>
        <end position="21"/>
    </location>
</feature>
<dbReference type="PANTHER" id="PTHR11418:SF0">
    <property type="entry name" value="PRO-GLUCAGON"/>
    <property type="match status" value="1"/>
</dbReference>
<dbReference type="GeneTree" id="ENSGT00390000005372"/>
<dbReference type="GO" id="GO:0005179">
    <property type="term" value="F:hormone activity"/>
    <property type="evidence" value="ECO:0007669"/>
    <property type="project" value="InterPro"/>
</dbReference>
<dbReference type="InterPro" id="IPR015550">
    <property type="entry name" value="Glucagon"/>
</dbReference>
<evidence type="ECO:0000256" key="2">
    <source>
        <dbReference type="ARBA" id="ARBA00008369"/>
    </source>
</evidence>
<sequence>SELLQQGNGSHLTQDEGSSSWVMAKRHSEGTFTSDFSKYLEAKQAKEFVLWLMNNNNGAQKAAKRHADGAFSDDLTKYLDKQAAKNFISWLSRSRPHGQ</sequence>
<organism evidence="6 7">
    <name type="scientific">Eptatretus burgeri</name>
    <name type="common">Inshore hagfish</name>
    <dbReference type="NCBI Taxonomy" id="7764"/>
    <lineage>
        <taxon>Eukaryota</taxon>
        <taxon>Metazoa</taxon>
        <taxon>Chordata</taxon>
        <taxon>Craniata</taxon>
        <taxon>Vertebrata</taxon>
        <taxon>Cyclostomata</taxon>
        <taxon>Myxini</taxon>
        <taxon>Myxiniformes</taxon>
        <taxon>Myxinidae</taxon>
        <taxon>Eptatretinae</taxon>
        <taxon>Eptatretus</taxon>
    </lineage>
</organism>
<reference evidence="6" key="2">
    <citation type="submission" date="2025-09" db="UniProtKB">
        <authorList>
            <consortium name="Ensembl"/>
        </authorList>
    </citation>
    <scope>IDENTIFICATION</scope>
</reference>
<dbReference type="SMART" id="SM00070">
    <property type="entry name" value="GLUCA"/>
    <property type="match status" value="2"/>
</dbReference>
<dbReference type="PROSITE" id="PS00260">
    <property type="entry name" value="GLUCAGON"/>
    <property type="match status" value="1"/>
</dbReference>
<reference evidence="6" key="1">
    <citation type="submission" date="2025-08" db="UniProtKB">
        <authorList>
            <consortium name="Ensembl"/>
        </authorList>
    </citation>
    <scope>IDENTIFICATION</scope>
</reference>
<feature type="domain" description="Glucagon / GIP / secretin / VIP family" evidence="5">
    <location>
        <begin position="27"/>
        <end position="49"/>
    </location>
</feature>
<evidence type="ECO:0000256" key="4">
    <source>
        <dbReference type="SAM" id="MobiDB-lite"/>
    </source>
</evidence>
<comment type="similarity">
    <text evidence="2">Belongs to the glucagon family.</text>
</comment>
<dbReference type="Ensembl" id="ENSEBUT00000026478.1">
    <property type="protein sequence ID" value="ENSEBUP00000025902.1"/>
    <property type="gene ID" value="ENSEBUG00000015964.1"/>
</dbReference>
<protein>
    <submittedName>
        <fullName evidence="6">Glucagon b</fullName>
    </submittedName>
</protein>
<dbReference type="AlphaFoldDB" id="A0A8C4X1J3"/>
<evidence type="ECO:0000313" key="7">
    <source>
        <dbReference type="Proteomes" id="UP000694388"/>
    </source>
</evidence>
<dbReference type="Pfam" id="PF00123">
    <property type="entry name" value="Hormone_2"/>
    <property type="match status" value="2"/>
</dbReference>
<dbReference type="Proteomes" id="UP000694388">
    <property type="component" value="Unplaced"/>
</dbReference>
<keyword evidence="7" id="KW-1185">Reference proteome</keyword>
<dbReference type="InterPro" id="IPR000532">
    <property type="entry name" value="Glucagon_GIP_secretin_VIP"/>
</dbReference>
<comment type="subcellular location">
    <subcellularLocation>
        <location evidence="1">Secreted</location>
    </subcellularLocation>
</comment>
<evidence type="ECO:0000313" key="6">
    <source>
        <dbReference type="Ensembl" id="ENSEBUP00000025902.1"/>
    </source>
</evidence>
<dbReference type="Gene3D" id="6.10.250.590">
    <property type="match status" value="2"/>
</dbReference>
<evidence type="ECO:0000259" key="5">
    <source>
        <dbReference type="PROSITE" id="PS00260"/>
    </source>
</evidence>
<dbReference type="OMA" id="AKEFVLW"/>
<accession>A0A8C4X1J3</accession>
<dbReference type="GO" id="GO:0005576">
    <property type="term" value="C:extracellular region"/>
    <property type="evidence" value="ECO:0007669"/>
    <property type="project" value="UniProtKB-SubCell"/>
</dbReference>
<evidence type="ECO:0000256" key="3">
    <source>
        <dbReference type="ARBA" id="ARBA00022525"/>
    </source>
</evidence>
<keyword evidence="3" id="KW-0964">Secreted</keyword>